<comment type="caution">
    <text evidence="12">The sequence shown here is derived from an EMBL/GenBank/DDBJ whole genome shotgun (WGS) entry which is preliminary data.</text>
</comment>
<dbReference type="PROSITE" id="PS51475">
    <property type="entry name" value="PROTEASOME_ALPHA_2"/>
    <property type="match status" value="1"/>
</dbReference>
<feature type="region of interest" description="Disordered" evidence="10">
    <location>
        <begin position="127"/>
        <end position="150"/>
    </location>
</feature>
<comment type="subunit">
    <text evidence="8">The 26S proteasome consists of a 20S proteasome core and two 19S regulatory subunits. The 20S proteasome core is composed of 28 subunits that are arranged in four stacked rings, resulting in a barrel-shaped structure. The two end rings are each formed by seven alpha subunits, and the two central rings are each formed by seven beta subunits. The catalytic chamber with the active sites is on the inside of the barrel.</text>
</comment>
<dbReference type="GO" id="GO:0005634">
    <property type="term" value="C:nucleus"/>
    <property type="evidence" value="ECO:0007669"/>
    <property type="project" value="UniProtKB-SubCell"/>
</dbReference>
<dbReference type="Gene3D" id="3.60.20.10">
    <property type="entry name" value="Glutamine Phosphoribosylpyrophosphate, subunit 1, domain 1"/>
    <property type="match status" value="1"/>
</dbReference>
<feature type="domain" description="Proteasome alpha-type subunits" evidence="11">
    <location>
        <begin position="170"/>
        <end position="192"/>
    </location>
</feature>
<dbReference type="SMR" id="A0A640L0A1"/>
<keyword evidence="13" id="KW-1185">Reference proteome</keyword>
<proteinExistence type="evidence at protein level"/>
<keyword evidence="6 9" id="KW-0647">Proteasome</keyword>
<evidence type="ECO:0000256" key="6">
    <source>
        <dbReference type="ARBA" id="ARBA00022942"/>
    </source>
</evidence>
<keyword evidence="7" id="KW-0539">Nucleus</keyword>
<accession>A0A640L0A1</accession>
<evidence type="ECO:0007829" key="14">
    <source>
        <dbReference type="PDB" id="7ZYJ"/>
    </source>
</evidence>
<dbReference type="Pfam" id="PF10584">
    <property type="entry name" value="Proteasome_A_N"/>
    <property type="match status" value="1"/>
</dbReference>
<dbReference type="GO" id="GO:0019773">
    <property type="term" value="C:proteasome core complex, alpha-subunit complex"/>
    <property type="evidence" value="ECO:0007669"/>
    <property type="project" value="UniProtKB-UniRule"/>
</dbReference>
<evidence type="ECO:0007829" key="15">
    <source>
        <dbReference type="PDB" id="8OLU"/>
    </source>
</evidence>
<dbReference type="PANTHER" id="PTHR11599">
    <property type="entry name" value="PROTEASOME SUBUNIT ALPHA/BETA"/>
    <property type="match status" value="1"/>
</dbReference>
<comment type="subcellular location">
    <subcellularLocation>
        <location evidence="3">Cytoplasm</location>
    </subcellularLocation>
    <subcellularLocation>
        <location evidence="2">Nucleus</location>
    </subcellularLocation>
</comment>
<dbReference type="OrthoDB" id="431557at2759"/>
<evidence type="ECO:0000256" key="3">
    <source>
        <dbReference type="ARBA" id="ARBA00004496"/>
    </source>
</evidence>
<dbReference type="EMDB" id="EMD-15025"/>
<evidence type="ECO:0000256" key="4">
    <source>
        <dbReference type="ARBA" id="ARBA00021331"/>
    </source>
</evidence>
<dbReference type="InterPro" id="IPR023332">
    <property type="entry name" value="Proteasome_alpha-type"/>
</dbReference>
<dbReference type="InterPro" id="IPR050115">
    <property type="entry name" value="Proteasome_alpha"/>
</dbReference>
<evidence type="ECO:0000313" key="13">
    <source>
        <dbReference type="Proteomes" id="UP000419144"/>
    </source>
</evidence>
<dbReference type="PDB" id="8OLU">
    <property type="method" value="EM"/>
    <property type="resolution" value="2.59 A"/>
    <property type="chains" value="F/T=1-428"/>
</dbReference>
<dbReference type="PROSITE" id="PS00388">
    <property type="entry name" value="PROTEASOME_ALPHA_1"/>
    <property type="match status" value="1"/>
</dbReference>
<dbReference type="InterPro" id="IPR035144">
    <property type="entry name" value="Proteasome_alpha1"/>
</dbReference>
<reference evidence="15" key="3">
    <citation type="journal article" date="2023" name="J. Med. Chem.">
        <title>Structure-Guided Design and Synthesis of a Pyridazinone Series of &lt;i&gt;Trypanosoma cruzi&lt;/i&gt; Proteasome Inhibitors.</title>
        <authorList>
            <person name="Thomas M.G."/>
            <person name="McGonagle K."/>
            <person name="Rowland P."/>
            <person name="Robinson D.A."/>
            <person name="Dodd P.G."/>
            <person name="Camino-Diaz I."/>
            <person name="Campbell L."/>
            <person name="Cantizani J."/>
            <person name="Castaneda P."/>
            <person name="Conn D."/>
            <person name="Craggs P.D."/>
            <person name="Edwards D."/>
            <person name="Ferguson L."/>
            <person name="Fosberry A."/>
            <person name="Frame L."/>
            <person name="Goswami P."/>
            <person name="Hu X."/>
            <person name="Korczynska J."/>
            <person name="MacLean L."/>
            <person name="Martin J."/>
            <person name="Mutter N."/>
            <person name="Osuna-Cabello M."/>
            <person name="Paterson C."/>
            <person name="Pena I."/>
            <person name="Pinto E.G."/>
            <person name="Pont C."/>
            <person name="Riley J."/>
            <person name="Shishikura Y."/>
            <person name="Simeons F.R.C."/>
            <person name="Stojanovski L."/>
            <person name="Thomas J."/>
            <person name="Wrobel K."/>
            <person name="Young R.J."/>
            <person name="Zmuda F."/>
            <person name="Zuccotto F."/>
            <person name="Read K.D."/>
            <person name="Gilbert I.H."/>
            <person name="Marco M."/>
            <person name="Miles T.J."/>
            <person name="Manzano P."/>
            <person name="De Rycker M."/>
        </authorList>
    </citation>
    <scope>STRUCTURE BY ELECTRON MICROSCOPY (2.59 ANGSTROMS)</scope>
</reference>
<dbReference type="SUPFAM" id="SSF56235">
    <property type="entry name" value="N-terminal nucleophile aminohydrolases (Ntn hydrolases)"/>
    <property type="match status" value="1"/>
</dbReference>
<evidence type="ECO:0000256" key="2">
    <source>
        <dbReference type="ARBA" id="ARBA00004123"/>
    </source>
</evidence>
<dbReference type="FunFam" id="3.60.20.10:FF:000016">
    <property type="entry name" value="Proteasome subunit alpha type-6"/>
    <property type="match status" value="1"/>
</dbReference>
<evidence type="ECO:0000259" key="11">
    <source>
        <dbReference type="PROSITE" id="PS00388"/>
    </source>
</evidence>
<dbReference type="InterPro" id="IPR001353">
    <property type="entry name" value="Proteasome_sua/b"/>
</dbReference>
<comment type="function">
    <text evidence="1">The proteasome is a multicatalytic proteinase complex which is characterized by its ability to cleave peptides with Arg, Phe, Tyr, Leu, and Glu adjacent to the leaving group at neutral or slightly basic pH. The proteasome has an ATP-dependent proteolytic activity.</text>
</comment>
<sequence length="428" mass="47915">MQSRKGEGWRDTGTDSLPPFSFCCSPAFSSPLAFGGEGADGCAYILTHVCRYACIAALTLHSEGAERHMRVCVCVRRCAYNEMVLHQVVAFASLAPALHPLSPLPLPCMATTHACCGLRVRSFSLKKSEKKNQQRRLQAPDLSQKTRTRTQKEKQTLQIYLRCVMFKNEYDSDITTWSPTGRLFQIEYANEAVNNGSATVGVKGKNFVVLAALKRSPVAELSSYQEKVFEIDEHVGMSISGLVADGRVLARYLRTECMNYRYMYSNGMPMNQMADMIGEKHQRHIQCSGKRPFGVGLLLAGYDRQGPHLYQTVPSGDVYDYKATAMGVRSQASRTYLERHFEHFSDCTLDELVTHALKALASATSEGIELNVKNTTIAIVGKDTPFTIFEEESARKYLDGFKMRPEDRVAVAEEDEEMLHEQPLDVEE</sequence>
<dbReference type="Proteomes" id="UP000419144">
    <property type="component" value="Unassembled WGS sequence"/>
</dbReference>
<evidence type="ECO:0000256" key="8">
    <source>
        <dbReference type="ARBA" id="ARBA00026071"/>
    </source>
</evidence>
<name>A0A640L0A1_LEITA</name>
<dbReference type="PDB" id="7ZYJ">
    <property type="method" value="EM"/>
    <property type="resolution" value="2.70 A"/>
    <property type="chains" value="F/f=1-428"/>
</dbReference>
<reference evidence="12" key="1">
    <citation type="submission" date="2019-11" db="EMBL/GenBank/DDBJ databases">
        <title>Leishmania tarentolae CDS.</title>
        <authorList>
            <person name="Goto Y."/>
            <person name="Yamagishi J."/>
        </authorList>
    </citation>
    <scope>NUCLEOTIDE SEQUENCE [LARGE SCALE GENOMIC DNA]</scope>
    <source>
        <strain evidence="12">Parrot Tar II</strain>
    </source>
</reference>
<gene>
    <name evidence="12" type="ORF">LtaPh_3616000</name>
</gene>
<evidence type="ECO:0000313" key="12">
    <source>
        <dbReference type="EMBL" id="GET93227.1"/>
    </source>
</evidence>
<dbReference type="Pfam" id="PF00227">
    <property type="entry name" value="Proteasome"/>
    <property type="match status" value="1"/>
</dbReference>
<keyword evidence="5" id="KW-0963">Cytoplasm</keyword>
<dbReference type="InterPro" id="IPR000426">
    <property type="entry name" value="Proteasome_asu_N"/>
</dbReference>
<protein>
    <recommendedName>
        <fullName evidence="4">Proteasome subunit alpha type-1</fullName>
    </recommendedName>
</protein>
<dbReference type="SMART" id="SM00948">
    <property type="entry name" value="Proteasome_A_N"/>
    <property type="match status" value="1"/>
</dbReference>
<evidence type="ECO:0000256" key="9">
    <source>
        <dbReference type="PROSITE-ProRule" id="PRU00808"/>
    </source>
</evidence>
<organism evidence="12 13">
    <name type="scientific">Leishmania tarentolae</name>
    <name type="common">Sauroleishmania tarentolae</name>
    <dbReference type="NCBI Taxonomy" id="5689"/>
    <lineage>
        <taxon>Eukaryota</taxon>
        <taxon>Discoba</taxon>
        <taxon>Euglenozoa</taxon>
        <taxon>Kinetoplastea</taxon>
        <taxon>Metakinetoplastina</taxon>
        <taxon>Trypanosomatida</taxon>
        <taxon>Trypanosomatidae</taxon>
        <taxon>Leishmaniinae</taxon>
        <taxon>Leishmania</taxon>
        <taxon>lizard Leishmania</taxon>
    </lineage>
</organism>
<reference evidence="14" key="2">
    <citation type="journal article" date="2022" name="J. Med. Chem.">
        <title>Discovery of Novel Quinoline-Based Proteasome Inhibitors for Human African Trypanosomiasis (HAT).</title>
        <authorList>
            <person name="Koester D.C."/>
            <person name="Marx V.M."/>
            <person name="Williams S."/>
            <person name="Jiricek J."/>
            <person name="Dauphinais M."/>
            <person name="Rene O."/>
            <person name="Miller S.L."/>
            <person name="Zhang L."/>
            <person name="Patra D."/>
            <person name="Chen Y.L."/>
            <person name="Cheung H."/>
            <person name="Gable J."/>
            <person name="Lakshminarayana S.B."/>
            <person name="Osborne C."/>
            <person name="Galarneau J.R."/>
            <person name="Kulkarni U."/>
            <person name="Richmond W."/>
            <person name="Bretz A."/>
            <person name="Xiao L."/>
            <person name="Supek F."/>
            <person name="Wiesmann C."/>
            <person name="Honnappa S."/>
            <person name="Be C."/>
            <person name="Maser P."/>
            <person name="Kaiser M."/>
            <person name="Ritchie R."/>
            <person name="Barrett M.P."/>
            <person name="Diagana T.T."/>
            <person name="Sarko C."/>
            <person name="Rao S.P.S."/>
        </authorList>
    </citation>
    <scope>STRUCTURE BY ELECTRON MICROSCOPY (2.70 ANGSTROMS)</scope>
</reference>
<comment type="similarity">
    <text evidence="9">Belongs to the peptidase T1A family.</text>
</comment>
<evidence type="ECO:0000256" key="5">
    <source>
        <dbReference type="ARBA" id="ARBA00022490"/>
    </source>
</evidence>
<evidence type="ECO:0000256" key="10">
    <source>
        <dbReference type="SAM" id="MobiDB-lite"/>
    </source>
</evidence>
<dbReference type="EMDB" id="EMD-16963"/>
<dbReference type="InterPro" id="IPR029055">
    <property type="entry name" value="Ntn_hydrolases_N"/>
</dbReference>
<evidence type="ECO:0000256" key="7">
    <source>
        <dbReference type="ARBA" id="ARBA00023242"/>
    </source>
</evidence>
<dbReference type="VEuPathDB" id="TriTrypDB:LtaPh_3616000"/>
<dbReference type="EMBL" id="BLBS01000057">
    <property type="protein sequence ID" value="GET93227.1"/>
    <property type="molecule type" value="Genomic_DNA"/>
</dbReference>
<dbReference type="GO" id="GO:0005737">
    <property type="term" value="C:cytoplasm"/>
    <property type="evidence" value="ECO:0007669"/>
    <property type="project" value="UniProtKB-SubCell"/>
</dbReference>
<dbReference type="CDD" id="cd03749">
    <property type="entry name" value="proteasome_alpha_type_1"/>
    <property type="match status" value="1"/>
</dbReference>
<dbReference type="AlphaFoldDB" id="A0A640L0A1"/>
<evidence type="ECO:0000256" key="1">
    <source>
        <dbReference type="ARBA" id="ARBA00002000"/>
    </source>
</evidence>
<dbReference type="GO" id="GO:0006511">
    <property type="term" value="P:ubiquitin-dependent protein catabolic process"/>
    <property type="evidence" value="ECO:0007669"/>
    <property type="project" value="InterPro"/>
</dbReference>
<keyword evidence="14 15" id="KW-0002">3D-structure</keyword>